<gene>
    <name evidence="1" type="ORF">UFOPK3773_00209</name>
</gene>
<evidence type="ECO:0000313" key="1">
    <source>
        <dbReference type="EMBL" id="CAB4930469.1"/>
    </source>
</evidence>
<protein>
    <submittedName>
        <fullName evidence="1">Unannotated protein</fullName>
    </submittedName>
</protein>
<reference evidence="1" key="1">
    <citation type="submission" date="2020-05" db="EMBL/GenBank/DDBJ databases">
        <authorList>
            <person name="Chiriac C."/>
            <person name="Salcher M."/>
            <person name="Ghai R."/>
            <person name="Kavagutti S V."/>
        </authorList>
    </citation>
    <scope>NUCLEOTIDE SEQUENCE</scope>
</reference>
<accession>A0A6J7IHA2</accession>
<proteinExistence type="predicted"/>
<dbReference type="AlphaFoldDB" id="A0A6J7IHA2"/>
<name>A0A6J7IHA2_9ZZZZ</name>
<organism evidence="1">
    <name type="scientific">freshwater metagenome</name>
    <dbReference type="NCBI Taxonomy" id="449393"/>
    <lineage>
        <taxon>unclassified sequences</taxon>
        <taxon>metagenomes</taxon>
        <taxon>ecological metagenomes</taxon>
    </lineage>
</organism>
<sequence>MSQELRVLPTEWLGKSIDASWGLVFGEQHPKFETKGHLEPAIHTHTNHDVLMTIVAQEGRVLQVTIGALGTHADDIPAIGLLSPDCTRLEIVGAMGHGSLTIDGNSMEGFSHFRMHGKDSASEEYGVSFIEYTAKT</sequence>
<dbReference type="EMBL" id="CAFBNF010000011">
    <property type="protein sequence ID" value="CAB4930469.1"/>
    <property type="molecule type" value="Genomic_DNA"/>
</dbReference>